<keyword evidence="9" id="KW-1185">Reference proteome</keyword>
<accession>A0A1I4VY94</accession>
<dbReference type="AlphaFoldDB" id="A0A1I4VY94"/>
<evidence type="ECO:0000256" key="7">
    <source>
        <dbReference type="SAM" id="Phobius"/>
    </source>
</evidence>
<dbReference type="RefSeq" id="WP_092404904.1">
    <property type="nucleotide sequence ID" value="NZ_FOVF01000003.1"/>
</dbReference>
<evidence type="ECO:0000256" key="6">
    <source>
        <dbReference type="SAM" id="MobiDB-lite"/>
    </source>
</evidence>
<feature type="transmembrane region" description="Helical" evidence="7">
    <location>
        <begin position="64"/>
        <end position="97"/>
    </location>
</feature>
<dbReference type="PANTHER" id="PTHR21716">
    <property type="entry name" value="TRANSMEMBRANE PROTEIN"/>
    <property type="match status" value="1"/>
</dbReference>
<feature type="compositionally biased region" description="Basic and acidic residues" evidence="6">
    <location>
        <begin position="1"/>
        <end position="15"/>
    </location>
</feature>
<evidence type="ECO:0000256" key="4">
    <source>
        <dbReference type="ARBA" id="ARBA00022989"/>
    </source>
</evidence>
<feature type="region of interest" description="Disordered" evidence="6">
    <location>
        <begin position="1"/>
        <end position="26"/>
    </location>
</feature>
<evidence type="ECO:0000256" key="1">
    <source>
        <dbReference type="ARBA" id="ARBA00004141"/>
    </source>
</evidence>
<comment type="similarity">
    <text evidence="2">Belongs to the autoinducer-2 exporter (AI-2E) (TC 2.A.86) family.</text>
</comment>
<feature type="transmembrane region" description="Helical" evidence="7">
    <location>
        <begin position="255"/>
        <end position="277"/>
    </location>
</feature>
<dbReference type="PANTHER" id="PTHR21716:SF16">
    <property type="entry name" value="BLL1467 PROTEIN"/>
    <property type="match status" value="1"/>
</dbReference>
<feature type="transmembrane region" description="Helical" evidence="7">
    <location>
        <begin position="203"/>
        <end position="221"/>
    </location>
</feature>
<dbReference type="GO" id="GO:0055085">
    <property type="term" value="P:transmembrane transport"/>
    <property type="evidence" value="ECO:0007669"/>
    <property type="project" value="TreeGrafter"/>
</dbReference>
<evidence type="ECO:0000256" key="2">
    <source>
        <dbReference type="ARBA" id="ARBA00009773"/>
    </source>
</evidence>
<dbReference type="Pfam" id="PF01594">
    <property type="entry name" value="AI-2E_transport"/>
    <property type="match status" value="1"/>
</dbReference>
<protein>
    <submittedName>
        <fullName evidence="8">Predicted PurR-regulated permease PerM</fullName>
    </submittedName>
</protein>
<sequence>MTADEKLVDPTDRTEQPAQSVDKPAATIETPVEDAQSEATPVNRVLNRAVRESLLEVNAGIHRLLAVLVVAGGLYTCYFAAELILPILLAAFFALLLSPMMKRLASGWLPRWIAALLLISLTMATLVGIGNALYAPAAEWVGRAPQVLRSATPKLRSLMRPIAEANKMGESLSEIAGEGKPGKQQVVVQAQPRPSLLTTTPRVLASVLAVVLLTYFFLLYGDSLLRRTLMMRSTWEKKRITVDIVRSIQNDLSRYFLTVCSTSIALGCATSGLLWGLGVDSPLLWGALAALLNLTPYVGPLIMAALLALVGLSQFPSLGAAALPAAGYLGLHLLESQLATPLALGRTINLNPLAIILWLMIWGWMWGILGLLLAVPMLVCVKIVCSRVEGLQGWAVMLEK</sequence>
<dbReference type="STRING" id="578942.SAMN05216289_103149"/>
<evidence type="ECO:0000256" key="3">
    <source>
        <dbReference type="ARBA" id="ARBA00022692"/>
    </source>
</evidence>
<feature type="transmembrane region" description="Helical" evidence="7">
    <location>
        <begin position="354"/>
        <end position="381"/>
    </location>
</feature>
<organism evidence="8 9">
    <name type="scientific">Dokdonella immobilis</name>
    <dbReference type="NCBI Taxonomy" id="578942"/>
    <lineage>
        <taxon>Bacteria</taxon>
        <taxon>Pseudomonadati</taxon>
        <taxon>Pseudomonadota</taxon>
        <taxon>Gammaproteobacteria</taxon>
        <taxon>Lysobacterales</taxon>
        <taxon>Rhodanobacteraceae</taxon>
        <taxon>Dokdonella</taxon>
    </lineage>
</organism>
<feature type="transmembrane region" description="Helical" evidence="7">
    <location>
        <begin position="317"/>
        <end position="334"/>
    </location>
</feature>
<dbReference type="Proteomes" id="UP000198575">
    <property type="component" value="Unassembled WGS sequence"/>
</dbReference>
<keyword evidence="5 7" id="KW-0472">Membrane</keyword>
<comment type="subcellular location">
    <subcellularLocation>
        <location evidence="1">Membrane</location>
        <topology evidence="1">Multi-pass membrane protein</topology>
    </subcellularLocation>
</comment>
<evidence type="ECO:0000313" key="9">
    <source>
        <dbReference type="Proteomes" id="UP000198575"/>
    </source>
</evidence>
<dbReference type="GO" id="GO:0016020">
    <property type="term" value="C:membrane"/>
    <property type="evidence" value="ECO:0007669"/>
    <property type="project" value="UniProtKB-SubCell"/>
</dbReference>
<proteinExistence type="inferred from homology"/>
<feature type="transmembrane region" description="Helical" evidence="7">
    <location>
        <begin position="283"/>
        <end position="310"/>
    </location>
</feature>
<evidence type="ECO:0000313" key="8">
    <source>
        <dbReference type="EMBL" id="SFN05929.1"/>
    </source>
</evidence>
<dbReference type="OrthoDB" id="9799225at2"/>
<keyword evidence="3 7" id="KW-0812">Transmembrane</keyword>
<keyword evidence="4 7" id="KW-1133">Transmembrane helix</keyword>
<evidence type="ECO:0000256" key="5">
    <source>
        <dbReference type="ARBA" id="ARBA00023136"/>
    </source>
</evidence>
<name>A0A1I4VY94_9GAMM</name>
<gene>
    <name evidence="8" type="ORF">SAMN05216289_103149</name>
</gene>
<dbReference type="EMBL" id="FOVF01000003">
    <property type="protein sequence ID" value="SFN05929.1"/>
    <property type="molecule type" value="Genomic_DNA"/>
</dbReference>
<feature type="transmembrane region" description="Helical" evidence="7">
    <location>
        <begin position="109"/>
        <end position="134"/>
    </location>
</feature>
<dbReference type="InterPro" id="IPR002549">
    <property type="entry name" value="AI-2E-like"/>
</dbReference>
<reference evidence="8 9" key="1">
    <citation type="submission" date="2016-10" db="EMBL/GenBank/DDBJ databases">
        <authorList>
            <person name="de Groot N.N."/>
        </authorList>
    </citation>
    <scope>NUCLEOTIDE SEQUENCE [LARGE SCALE GENOMIC DNA]</scope>
    <source>
        <strain evidence="8 9">CGMCC 1.7659</strain>
    </source>
</reference>